<evidence type="ECO:0000256" key="5">
    <source>
        <dbReference type="ARBA" id="ARBA00023136"/>
    </source>
</evidence>
<evidence type="ECO:0000256" key="1">
    <source>
        <dbReference type="ARBA" id="ARBA00004651"/>
    </source>
</evidence>
<dbReference type="SUPFAM" id="SSF81342">
    <property type="entry name" value="Transmembrane di-heme cytochromes"/>
    <property type="match status" value="1"/>
</dbReference>
<dbReference type="GO" id="GO:0005886">
    <property type="term" value="C:plasma membrane"/>
    <property type="evidence" value="ECO:0007669"/>
    <property type="project" value="UniProtKB-SubCell"/>
</dbReference>
<protein>
    <submittedName>
        <fullName evidence="8">Cytochrome b/b6 domain-containing protein</fullName>
    </submittedName>
</protein>
<name>A0AAE3CKK1_9PROT</name>
<keyword evidence="3 6" id="KW-0812">Transmembrane</keyword>
<keyword evidence="2" id="KW-1003">Cell membrane</keyword>
<keyword evidence="5 6" id="KW-0472">Membrane</keyword>
<evidence type="ECO:0000256" key="4">
    <source>
        <dbReference type="ARBA" id="ARBA00022989"/>
    </source>
</evidence>
<dbReference type="GO" id="GO:0022904">
    <property type="term" value="P:respiratory electron transport chain"/>
    <property type="evidence" value="ECO:0007669"/>
    <property type="project" value="InterPro"/>
</dbReference>
<feature type="transmembrane region" description="Helical" evidence="6">
    <location>
        <begin position="158"/>
        <end position="180"/>
    </location>
</feature>
<comment type="subcellular location">
    <subcellularLocation>
        <location evidence="1">Cell membrane</location>
        <topology evidence="1">Multi-pass membrane protein</topology>
    </subcellularLocation>
</comment>
<dbReference type="InterPro" id="IPR011577">
    <property type="entry name" value="Cyt_b561_bac/Ni-Hgenase"/>
</dbReference>
<evidence type="ECO:0000313" key="9">
    <source>
        <dbReference type="Proteomes" id="UP001197378"/>
    </source>
</evidence>
<keyword evidence="4 6" id="KW-1133">Transmembrane helix</keyword>
<dbReference type="Pfam" id="PF01292">
    <property type="entry name" value="Ni_hydr_CYTB"/>
    <property type="match status" value="1"/>
</dbReference>
<dbReference type="EMBL" id="JAAXYO010000169">
    <property type="protein sequence ID" value="MBU2788901.1"/>
    <property type="molecule type" value="Genomic_DNA"/>
</dbReference>
<feature type="transmembrane region" description="Helical" evidence="6">
    <location>
        <begin position="12"/>
        <end position="35"/>
    </location>
</feature>
<feature type="transmembrane region" description="Helical" evidence="6">
    <location>
        <begin position="114"/>
        <end position="138"/>
    </location>
</feature>
<gene>
    <name evidence="8" type="ORF">HFQ13_11935</name>
</gene>
<proteinExistence type="predicted"/>
<feature type="domain" description="Cytochrome b561 bacterial/Ni-hydrogenase" evidence="7">
    <location>
        <begin position="6"/>
        <end position="192"/>
    </location>
</feature>
<organism evidence="8 9">
    <name type="scientific">Igneacidithiobacillus copahuensis</name>
    <dbReference type="NCBI Taxonomy" id="2724909"/>
    <lineage>
        <taxon>Bacteria</taxon>
        <taxon>Pseudomonadati</taxon>
        <taxon>Pseudomonadota</taxon>
        <taxon>Acidithiobacillia</taxon>
        <taxon>Acidithiobacillales</taxon>
        <taxon>Acidithiobacillaceae</taxon>
        <taxon>Igneacidithiobacillus</taxon>
    </lineage>
</organism>
<sequence length="193" mass="21869">MEESAWPSQLKWLHAALAVLVTFQLFSQLKMHAIWKHVGVAPYQHVLYWAHMLLGTMTFLVILLFWHQIFLSRDLRLHLFPYVGVHRGRIWDDLRHSLRGVLPEGGMRGGLPGLVHGLGILVVTAMGLSGILMFYLILSAHGVKPAATYYEFPKSIHSLVANLLWAYWGGHIAMALLHALKNPRILRIFVPGI</sequence>
<evidence type="ECO:0000256" key="3">
    <source>
        <dbReference type="ARBA" id="ARBA00022692"/>
    </source>
</evidence>
<feature type="transmembrane region" description="Helical" evidence="6">
    <location>
        <begin position="47"/>
        <end position="66"/>
    </location>
</feature>
<dbReference type="InterPro" id="IPR016174">
    <property type="entry name" value="Di-haem_cyt_TM"/>
</dbReference>
<evidence type="ECO:0000256" key="2">
    <source>
        <dbReference type="ARBA" id="ARBA00022475"/>
    </source>
</evidence>
<dbReference type="AlphaFoldDB" id="A0AAE3CKK1"/>
<evidence type="ECO:0000256" key="6">
    <source>
        <dbReference type="SAM" id="Phobius"/>
    </source>
</evidence>
<comment type="caution">
    <text evidence="8">The sequence shown here is derived from an EMBL/GenBank/DDBJ whole genome shotgun (WGS) entry which is preliminary data.</text>
</comment>
<dbReference type="Proteomes" id="UP001197378">
    <property type="component" value="Unassembled WGS sequence"/>
</dbReference>
<dbReference type="GO" id="GO:0009055">
    <property type="term" value="F:electron transfer activity"/>
    <property type="evidence" value="ECO:0007669"/>
    <property type="project" value="InterPro"/>
</dbReference>
<evidence type="ECO:0000313" key="8">
    <source>
        <dbReference type="EMBL" id="MBU2788901.1"/>
    </source>
</evidence>
<dbReference type="RefSeq" id="WP_215870772.1">
    <property type="nucleotide sequence ID" value="NZ_JAAXYO010000169.1"/>
</dbReference>
<reference evidence="8" key="1">
    <citation type="journal article" date="2021" name="ISME J.">
        <title>Genomic evolution of the class Acidithiobacillia: deep-branching Proteobacteria living in extreme acidic conditions.</title>
        <authorList>
            <person name="Moya-Beltran A."/>
            <person name="Beard S."/>
            <person name="Rojas-Villalobos C."/>
            <person name="Issotta F."/>
            <person name="Gallardo Y."/>
            <person name="Ulloa R."/>
            <person name="Giaveno A."/>
            <person name="Degli Esposti M."/>
            <person name="Johnson D.B."/>
            <person name="Quatrini R."/>
        </authorList>
    </citation>
    <scope>NUCLEOTIDE SEQUENCE</scope>
    <source>
        <strain evidence="8">VAN18-1</strain>
    </source>
</reference>
<accession>A0AAE3CKK1</accession>
<evidence type="ECO:0000259" key="7">
    <source>
        <dbReference type="Pfam" id="PF01292"/>
    </source>
</evidence>
<keyword evidence="9" id="KW-1185">Reference proteome</keyword>